<comment type="caution">
    <text evidence="4">The sequence shown here is derived from an EMBL/GenBank/DDBJ whole genome shotgun (WGS) entry which is preliminary data.</text>
</comment>
<dbReference type="InterPro" id="IPR003594">
    <property type="entry name" value="HATPase_dom"/>
</dbReference>
<dbReference type="PANTHER" id="PTHR35526">
    <property type="entry name" value="ANTI-SIGMA-F FACTOR RSBW-RELATED"/>
    <property type="match status" value="1"/>
</dbReference>
<feature type="region of interest" description="Disordered" evidence="2">
    <location>
        <begin position="253"/>
        <end position="272"/>
    </location>
</feature>
<dbReference type="CDD" id="cd16936">
    <property type="entry name" value="HATPase_RsbW-like"/>
    <property type="match status" value="1"/>
</dbReference>
<keyword evidence="1" id="KW-0808">Transferase</keyword>
<keyword evidence="5" id="KW-1185">Reference proteome</keyword>
<evidence type="ECO:0000313" key="4">
    <source>
        <dbReference type="EMBL" id="RAY14674.1"/>
    </source>
</evidence>
<protein>
    <recommendedName>
        <fullName evidence="3">Histidine kinase/HSP90-like ATPase domain-containing protein</fullName>
    </recommendedName>
</protein>
<dbReference type="InterPro" id="IPR036890">
    <property type="entry name" value="HATPase_C_sf"/>
</dbReference>
<reference evidence="4 5" key="1">
    <citation type="submission" date="2018-06" db="EMBL/GenBank/DDBJ databases">
        <title>Actinomadura craniellae sp. nov. isolated from marine sponge Craniella sp.</title>
        <authorList>
            <person name="Li L."/>
            <person name="Xu Q.H."/>
            <person name="Lin H.W."/>
            <person name="Lu Y.H."/>
        </authorList>
    </citation>
    <scope>NUCLEOTIDE SEQUENCE [LARGE SCALE GENOMIC DNA]</scope>
    <source>
        <strain evidence="4 5">LHW63021</strain>
    </source>
</reference>
<dbReference type="PANTHER" id="PTHR35526:SF3">
    <property type="entry name" value="ANTI-SIGMA-F FACTOR RSBW"/>
    <property type="match status" value="1"/>
</dbReference>
<dbReference type="AlphaFoldDB" id="A0A365H6D2"/>
<evidence type="ECO:0000259" key="3">
    <source>
        <dbReference type="Pfam" id="PF13581"/>
    </source>
</evidence>
<organism evidence="4 5">
    <name type="scientific">Actinomadura craniellae</name>
    <dbReference type="NCBI Taxonomy" id="2231787"/>
    <lineage>
        <taxon>Bacteria</taxon>
        <taxon>Bacillati</taxon>
        <taxon>Actinomycetota</taxon>
        <taxon>Actinomycetes</taxon>
        <taxon>Streptosporangiales</taxon>
        <taxon>Thermomonosporaceae</taxon>
        <taxon>Actinomadura</taxon>
    </lineage>
</organism>
<evidence type="ECO:0000256" key="2">
    <source>
        <dbReference type="SAM" id="MobiDB-lite"/>
    </source>
</evidence>
<keyword evidence="1" id="KW-0723">Serine/threonine-protein kinase</keyword>
<proteinExistence type="predicted"/>
<gene>
    <name evidence="4" type="ORF">DPM19_13040</name>
</gene>
<dbReference type="OrthoDB" id="3297757at2"/>
<name>A0A365H6D2_9ACTN</name>
<dbReference type="Proteomes" id="UP000251891">
    <property type="component" value="Unassembled WGS sequence"/>
</dbReference>
<accession>A0A365H6D2</accession>
<dbReference type="InterPro" id="IPR050267">
    <property type="entry name" value="Anti-sigma-factor_SerPK"/>
</dbReference>
<evidence type="ECO:0000256" key="1">
    <source>
        <dbReference type="ARBA" id="ARBA00022527"/>
    </source>
</evidence>
<sequence>MKTPCPAIPPGPELPSGLRNGGCSAWRLPEDERCAAAGRRLIRTELTRLDLPDDLVHDVALAVSELATNGLLHGLGRDARGRFRRNGGPLELWAYHRWTPVSELVIKVYDPDTRWREPAGKTGPHAEHGRGVQIVEALAWAWGRHLTRSRLARQAVPGKAVWFTVPIPPPYAPARPGSARQAAEALHSELAARGLPGLRREHGDGTSLVSLPNRTIWTGPPGAFRWRNPAGGYVHRPLTDLVDVAEDTVRHHEEMTAPALPASSKRRDGERW</sequence>
<dbReference type="Pfam" id="PF13581">
    <property type="entry name" value="HATPase_c_2"/>
    <property type="match status" value="1"/>
</dbReference>
<dbReference type="Gene3D" id="3.30.565.10">
    <property type="entry name" value="Histidine kinase-like ATPase, C-terminal domain"/>
    <property type="match status" value="1"/>
</dbReference>
<keyword evidence="1" id="KW-0418">Kinase</keyword>
<dbReference type="EMBL" id="QLYX01000005">
    <property type="protein sequence ID" value="RAY14674.1"/>
    <property type="molecule type" value="Genomic_DNA"/>
</dbReference>
<evidence type="ECO:0000313" key="5">
    <source>
        <dbReference type="Proteomes" id="UP000251891"/>
    </source>
</evidence>
<dbReference type="RefSeq" id="WP_111866811.1">
    <property type="nucleotide sequence ID" value="NZ_QLYX01000005.1"/>
</dbReference>
<feature type="domain" description="Histidine kinase/HSP90-like ATPase" evidence="3">
    <location>
        <begin position="35"/>
        <end position="141"/>
    </location>
</feature>